<organism evidence="3 4">
    <name type="scientific">Magnaporthiopsis poae (strain ATCC 64411 / 73-15)</name>
    <name type="common">Kentucky bluegrass fungus</name>
    <name type="synonym">Magnaporthe poae</name>
    <dbReference type="NCBI Taxonomy" id="644358"/>
    <lineage>
        <taxon>Eukaryota</taxon>
        <taxon>Fungi</taxon>
        <taxon>Dikarya</taxon>
        <taxon>Ascomycota</taxon>
        <taxon>Pezizomycotina</taxon>
        <taxon>Sordariomycetes</taxon>
        <taxon>Sordariomycetidae</taxon>
        <taxon>Magnaporthales</taxon>
        <taxon>Magnaporthaceae</taxon>
        <taxon>Magnaporthiopsis</taxon>
    </lineage>
</organism>
<dbReference type="EnsemblFungi" id="MAPG_05185T0">
    <property type="protein sequence ID" value="MAPG_05185T0"/>
    <property type="gene ID" value="MAPG_05185"/>
</dbReference>
<reference evidence="2" key="2">
    <citation type="submission" date="2010-05" db="EMBL/GenBank/DDBJ databases">
        <title>The Genome Sequence of Magnaporthe poae strain ATCC 64411.</title>
        <authorList>
            <consortium name="The Broad Institute Genome Sequencing Platform"/>
            <consortium name="Broad Institute Genome Sequencing Center for Infectious Disease"/>
            <person name="Ma L.-J."/>
            <person name="Dead R."/>
            <person name="Young S."/>
            <person name="Zeng Q."/>
            <person name="Koehrsen M."/>
            <person name="Alvarado L."/>
            <person name="Berlin A."/>
            <person name="Chapman S.B."/>
            <person name="Chen Z."/>
            <person name="Freedman E."/>
            <person name="Gellesch M."/>
            <person name="Goldberg J."/>
            <person name="Griggs A."/>
            <person name="Gujja S."/>
            <person name="Heilman E.R."/>
            <person name="Heiman D."/>
            <person name="Hepburn T."/>
            <person name="Howarth C."/>
            <person name="Jen D."/>
            <person name="Larson L."/>
            <person name="Mehta T."/>
            <person name="Neiman D."/>
            <person name="Pearson M."/>
            <person name="Roberts A."/>
            <person name="Saif S."/>
            <person name="Shea T."/>
            <person name="Shenoy N."/>
            <person name="Sisk P."/>
            <person name="Stolte C."/>
            <person name="Sykes S."/>
            <person name="Walk T."/>
            <person name="White J."/>
            <person name="Yandava C."/>
            <person name="Haas B."/>
            <person name="Nusbaum C."/>
            <person name="Birren B."/>
        </authorList>
    </citation>
    <scope>NUCLEOTIDE SEQUENCE</scope>
    <source>
        <strain evidence="2">ATCC 64411</strain>
    </source>
</reference>
<dbReference type="EMBL" id="ADBL01001223">
    <property type="status" value="NOT_ANNOTATED_CDS"/>
    <property type="molecule type" value="Genomic_DNA"/>
</dbReference>
<feature type="signal peptide" evidence="1">
    <location>
        <begin position="1"/>
        <end position="15"/>
    </location>
</feature>
<keyword evidence="1" id="KW-0732">Signal</keyword>
<protein>
    <submittedName>
        <fullName evidence="2 3">Uncharacterized protein</fullName>
    </submittedName>
</protein>
<proteinExistence type="predicted"/>
<reference evidence="4" key="1">
    <citation type="submission" date="2010-05" db="EMBL/GenBank/DDBJ databases">
        <title>The genome sequence of Magnaporthe poae strain ATCC 64411.</title>
        <authorList>
            <person name="Ma L.-J."/>
            <person name="Dead R."/>
            <person name="Young S."/>
            <person name="Zeng Q."/>
            <person name="Koehrsen M."/>
            <person name="Alvarado L."/>
            <person name="Berlin A."/>
            <person name="Chapman S.B."/>
            <person name="Chen Z."/>
            <person name="Freedman E."/>
            <person name="Gellesch M."/>
            <person name="Goldberg J."/>
            <person name="Griggs A."/>
            <person name="Gujja S."/>
            <person name="Heilman E.R."/>
            <person name="Heiman D."/>
            <person name="Hepburn T."/>
            <person name="Howarth C."/>
            <person name="Jen D."/>
            <person name="Larson L."/>
            <person name="Mehta T."/>
            <person name="Neiman D."/>
            <person name="Pearson M."/>
            <person name="Roberts A."/>
            <person name="Saif S."/>
            <person name="Shea T."/>
            <person name="Shenoy N."/>
            <person name="Sisk P."/>
            <person name="Stolte C."/>
            <person name="Sykes S."/>
            <person name="Walk T."/>
            <person name="White J."/>
            <person name="Yandava C."/>
            <person name="Haas B."/>
            <person name="Nusbaum C."/>
            <person name="Birren B."/>
        </authorList>
    </citation>
    <scope>NUCLEOTIDE SEQUENCE [LARGE SCALE GENOMIC DNA]</scope>
    <source>
        <strain evidence="4">ATCC 64411 / 73-15</strain>
    </source>
</reference>
<keyword evidence="4" id="KW-1185">Reference proteome</keyword>
<accession>A0A0C4DYQ9</accession>
<name>A0A0C4DYQ9_MAGP6</name>
<dbReference type="AlphaFoldDB" id="A0A0C4DYQ9"/>
<dbReference type="VEuPathDB" id="FungiDB:MAPG_05185"/>
<reference evidence="3" key="5">
    <citation type="submission" date="2015-06" db="UniProtKB">
        <authorList>
            <consortium name="EnsemblFungi"/>
        </authorList>
    </citation>
    <scope>IDENTIFICATION</scope>
    <source>
        <strain evidence="3">ATCC 64411</strain>
    </source>
</reference>
<reference evidence="3" key="4">
    <citation type="journal article" date="2015" name="G3 (Bethesda)">
        <title>Genome sequences of three phytopathogenic species of the Magnaporthaceae family of fungi.</title>
        <authorList>
            <person name="Okagaki L.H."/>
            <person name="Nunes C.C."/>
            <person name="Sailsbery J."/>
            <person name="Clay B."/>
            <person name="Brown D."/>
            <person name="John T."/>
            <person name="Oh Y."/>
            <person name="Young N."/>
            <person name="Fitzgerald M."/>
            <person name="Haas B.J."/>
            <person name="Zeng Q."/>
            <person name="Young S."/>
            <person name="Adiconis X."/>
            <person name="Fan L."/>
            <person name="Levin J.Z."/>
            <person name="Mitchell T.K."/>
            <person name="Okubara P.A."/>
            <person name="Farman M.L."/>
            <person name="Kohn L.M."/>
            <person name="Birren B."/>
            <person name="Ma L.-J."/>
            <person name="Dean R.A."/>
        </authorList>
    </citation>
    <scope>NUCLEOTIDE SEQUENCE</scope>
    <source>
        <strain evidence="3">ATCC 64411 / 73-15</strain>
    </source>
</reference>
<dbReference type="Proteomes" id="UP000011715">
    <property type="component" value="Unassembled WGS sequence"/>
</dbReference>
<reference evidence="2" key="3">
    <citation type="submission" date="2011-03" db="EMBL/GenBank/DDBJ databases">
        <title>Annotation of Magnaporthe poae ATCC 64411.</title>
        <authorList>
            <person name="Ma L.-J."/>
            <person name="Dead R."/>
            <person name="Young S.K."/>
            <person name="Zeng Q."/>
            <person name="Gargeya S."/>
            <person name="Fitzgerald M."/>
            <person name="Haas B."/>
            <person name="Abouelleil A."/>
            <person name="Alvarado L."/>
            <person name="Arachchi H.M."/>
            <person name="Berlin A."/>
            <person name="Brown A."/>
            <person name="Chapman S.B."/>
            <person name="Chen Z."/>
            <person name="Dunbar C."/>
            <person name="Freedman E."/>
            <person name="Gearin G."/>
            <person name="Gellesch M."/>
            <person name="Goldberg J."/>
            <person name="Griggs A."/>
            <person name="Gujja S."/>
            <person name="Heiman D."/>
            <person name="Howarth C."/>
            <person name="Larson L."/>
            <person name="Lui A."/>
            <person name="MacDonald P.J.P."/>
            <person name="Mehta T."/>
            <person name="Montmayeur A."/>
            <person name="Murphy C."/>
            <person name="Neiman D."/>
            <person name="Pearson M."/>
            <person name="Priest M."/>
            <person name="Roberts A."/>
            <person name="Saif S."/>
            <person name="Shea T."/>
            <person name="Shenoy N."/>
            <person name="Sisk P."/>
            <person name="Stolte C."/>
            <person name="Sykes S."/>
            <person name="Yandava C."/>
            <person name="Wortman J."/>
            <person name="Nusbaum C."/>
            <person name="Birren B."/>
        </authorList>
    </citation>
    <scope>NUCLEOTIDE SEQUENCE</scope>
    <source>
        <strain evidence="2">ATCC 64411</strain>
    </source>
</reference>
<evidence type="ECO:0000256" key="1">
    <source>
        <dbReference type="SAM" id="SignalP"/>
    </source>
</evidence>
<evidence type="ECO:0000313" key="4">
    <source>
        <dbReference type="Proteomes" id="UP000011715"/>
    </source>
</evidence>
<evidence type="ECO:0000313" key="2">
    <source>
        <dbReference type="EMBL" id="KLU86167.1"/>
    </source>
</evidence>
<gene>
    <name evidence="2" type="ORF">MAPG_05185</name>
</gene>
<evidence type="ECO:0000313" key="3">
    <source>
        <dbReference type="EnsemblFungi" id="MAPG_05185T0"/>
    </source>
</evidence>
<feature type="chain" id="PRO_5011847304" evidence="1">
    <location>
        <begin position="16"/>
        <end position="150"/>
    </location>
</feature>
<dbReference type="EMBL" id="GL876969">
    <property type="protein sequence ID" value="KLU86167.1"/>
    <property type="molecule type" value="Genomic_DNA"/>
</dbReference>
<sequence>MAGWLAGWAPPTVVAFRRPACMYVCAFTATLGKGHKCRLMLSSLPITLSDRPQHPWRDALGCKARRNIGRSLRLGEARVGLGSQRDNKKVARARLAVVVTMRYAQVDQIGNLAGNDKLEGDKTWRETRLESEVTLVVDKPNGVSRRWCVM</sequence>